<feature type="domain" description="HTH luxR-type" evidence="1">
    <location>
        <begin position="318"/>
        <end position="375"/>
    </location>
</feature>
<dbReference type="InterPro" id="IPR036388">
    <property type="entry name" value="WH-like_DNA-bd_sf"/>
</dbReference>
<dbReference type="GO" id="GO:0003677">
    <property type="term" value="F:DNA binding"/>
    <property type="evidence" value="ECO:0007669"/>
    <property type="project" value="InterPro"/>
</dbReference>
<dbReference type="OrthoDB" id="5497412at2"/>
<reference evidence="2 3" key="1">
    <citation type="submission" date="2012-09" db="EMBL/GenBank/DDBJ databases">
        <title>Genome Sequence of alkane-degrading Bacterium Alcanivorax sp. 19-m-6.</title>
        <authorList>
            <person name="Lai Q."/>
            <person name="Shao Z."/>
        </authorList>
    </citation>
    <scope>NUCLEOTIDE SEQUENCE [LARGE SCALE GENOMIC DNA]</scope>
    <source>
        <strain evidence="2 3">19-m-6</strain>
    </source>
</reference>
<evidence type="ECO:0000313" key="3">
    <source>
        <dbReference type="Proteomes" id="UP000029444"/>
    </source>
</evidence>
<evidence type="ECO:0000313" key="2">
    <source>
        <dbReference type="EMBL" id="KGD62678.1"/>
    </source>
</evidence>
<protein>
    <recommendedName>
        <fullName evidence="1">HTH luxR-type domain-containing protein</fullName>
    </recommendedName>
</protein>
<dbReference type="InterPro" id="IPR000792">
    <property type="entry name" value="Tscrpt_reg_LuxR_C"/>
</dbReference>
<dbReference type="Gene3D" id="1.10.10.10">
    <property type="entry name" value="Winged helix-like DNA-binding domain superfamily/Winged helix DNA-binding domain"/>
    <property type="match status" value="1"/>
</dbReference>
<dbReference type="AlphaFoldDB" id="A0A095TJS4"/>
<sequence>MTASALNGLQGKAHESLLDTLYDAPCNPDAWPRFLDQLIEATGSRSARMLVMDRSAESVKSSIKRNIDDTDHQAYVSHFVNTCPWRPELKSKAPGQLYSSYLDFSCPQKQFYQTEFFNDWASRQDIHHGVCGTVWQDEHQTVQLLIQRTRGQGHYQRDETDQINELVMHVRRALRLQTQVNALDHTRMALEQTLEIQAQPFALLTQAGTVIHLSSEAAGLIAELPMANISDNRLTLLDPRQQGELMRLLRDVTRPDNGPGGLINLALANDQRIRCLVSPLRGNPLSQHYSDTRQPLAILYFQDPRTEVYVDLECLMQLYGLSEAESRVAAGISRGLGPQQVADTYQLSVHTVRTQLKSVFNKTGTTRQSELAKEILTSPAVRHWRSPELLLSRSA</sequence>
<name>A0A095TJS4_9GAMM</name>
<dbReference type="EMBL" id="ARXV01000022">
    <property type="protein sequence ID" value="KGD62678.1"/>
    <property type="molecule type" value="Genomic_DNA"/>
</dbReference>
<comment type="caution">
    <text evidence="2">The sequence shown here is derived from an EMBL/GenBank/DDBJ whole genome shotgun (WGS) entry which is preliminary data.</text>
</comment>
<accession>A0A095TJS4</accession>
<keyword evidence="3" id="KW-1185">Reference proteome</keyword>
<proteinExistence type="predicted"/>
<evidence type="ECO:0000259" key="1">
    <source>
        <dbReference type="SMART" id="SM00421"/>
    </source>
</evidence>
<dbReference type="STRING" id="1177154.Y5S_03633"/>
<dbReference type="SUPFAM" id="SSF46894">
    <property type="entry name" value="C-terminal effector domain of the bipartite response regulators"/>
    <property type="match status" value="1"/>
</dbReference>
<dbReference type="SMART" id="SM00421">
    <property type="entry name" value="HTH_LUXR"/>
    <property type="match status" value="1"/>
</dbReference>
<dbReference type="Proteomes" id="UP000029444">
    <property type="component" value="Unassembled WGS sequence"/>
</dbReference>
<organism evidence="2 3">
    <name type="scientific">Alcanivorax nanhaiticus</name>
    <dbReference type="NCBI Taxonomy" id="1177154"/>
    <lineage>
        <taxon>Bacteria</taxon>
        <taxon>Pseudomonadati</taxon>
        <taxon>Pseudomonadota</taxon>
        <taxon>Gammaproteobacteria</taxon>
        <taxon>Oceanospirillales</taxon>
        <taxon>Alcanivoracaceae</taxon>
        <taxon>Alcanivorax</taxon>
    </lineage>
</organism>
<dbReference type="eggNOG" id="COG2771">
    <property type="taxonomic scope" value="Bacteria"/>
</dbReference>
<dbReference type="GO" id="GO:0006355">
    <property type="term" value="P:regulation of DNA-templated transcription"/>
    <property type="evidence" value="ECO:0007669"/>
    <property type="project" value="InterPro"/>
</dbReference>
<dbReference type="InterPro" id="IPR016032">
    <property type="entry name" value="Sig_transdc_resp-reg_C-effctor"/>
</dbReference>
<dbReference type="RefSeq" id="WP_035235119.1">
    <property type="nucleotide sequence ID" value="NZ_ARXV01000022.1"/>
</dbReference>
<gene>
    <name evidence="2" type="ORF">Y5S_03633</name>
</gene>
<dbReference type="PATRIC" id="fig|1177154.3.peg.3641"/>